<dbReference type="PANTHER" id="PTHR42781">
    <property type="entry name" value="SPERMIDINE/PUTRESCINE IMPORT ATP-BINDING PROTEIN POTA"/>
    <property type="match status" value="1"/>
</dbReference>
<protein>
    <submittedName>
        <fullName evidence="6">Probable transport protein</fullName>
    </submittedName>
</protein>
<accession>A0A097KM94</accession>
<evidence type="ECO:0000256" key="4">
    <source>
        <dbReference type="ARBA" id="ARBA00023032"/>
    </source>
</evidence>
<evidence type="ECO:0000256" key="1">
    <source>
        <dbReference type="ARBA" id="ARBA00022448"/>
    </source>
</evidence>
<dbReference type="AlphaFoldDB" id="A0A097KM94"/>
<proteinExistence type="predicted"/>
<dbReference type="GO" id="GO:0005524">
    <property type="term" value="F:ATP binding"/>
    <property type="evidence" value="ECO:0007669"/>
    <property type="project" value="UniProtKB-KW"/>
</dbReference>
<dbReference type="InterPro" id="IPR017871">
    <property type="entry name" value="ABC_transporter-like_CS"/>
</dbReference>
<keyword evidence="1" id="KW-0813">Transport</keyword>
<dbReference type="PANTHER" id="PTHR42781:SF4">
    <property type="entry name" value="SPERMIDINE_PUTRESCINE IMPORT ATP-BINDING PROTEIN POTA"/>
    <property type="match status" value="1"/>
</dbReference>
<dbReference type="InterPro" id="IPR050093">
    <property type="entry name" value="ABC_SmlMolc_Importer"/>
</dbReference>
<dbReference type="GeneID" id="22159544"/>
<dbReference type="FunFam" id="3.40.50.300:FF:000425">
    <property type="entry name" value="Probable ABC transporter, ATP-binding subunit"/>
    <property type="match status" value="1"/>
</dbReference>
<keyword evidence="6" id="KW-0150">Chloroplast</keyword>
<dbReference type="InterPro" id="IPR003439">
    <property type="entry name" value="ABC_transporter-like_ATP-bd"/>
</dbReference>
<keyword evidence="2" id="KW-0547">Nucleotide-binding</keyword>
<dbReference type="SUPFAM" id="SSF52540">
    <property type="entry name" value="P-loop containing nucleoside triphosphate hydrolases"/>
    <property type="match status" value="1"/>
</dbReference>
<dbReference type="InterPro" id="IPR003593">
    <property type="entry name" value="AAA+_ATPase"/>
</dbReference>
<gene>
    <name evidence="6" type="primary">cysA</name>
</gene>
<dbReference type="EMBL" id="KM462872">
    <property type="protein sequence ID" value="AIT94297.1"/>
    <property type="molecule type" value="Genomic_DNA"/>
</dbReference>
<dbReference type="SMART" id="SM00382">
    <property type="entry name" value="AAA"/>
    <property type="match status" value="1"/>
</dbReference>
<dbReference type="PROSITE" id="PS50893">
    <property type="entry name" value="ABC_TRANSPORTER_2"/>
    <property type="match status" value="1"/>
</dbReference>
<evidence type="ECO:0000313" key="6">
    <source>
        <dbReference type="EMBL" id="AIT94297.1"/>
    </source>
</evidence>
<keyword evidence="3" id="KW-0067">ATP-binding</keyword>
<evidence type="ECO:0000259" key="5">
    <source>
        <dbReference type="PROSITE" id="PS50893"/>
    </source>
</evidence>
<name>A0A097KM94_9CHLO</name>
<dbReference type="Pfam" id="PF00005">
    <property type="entry name" value="ABC_tran"/>
    <property type="match status" value="1"/>
</dbReference>
<dbReference type="InterPro" id="IPR027417">
    <property type="entry name" value="P-loop_NTPase"/>
</dbReference>
<organism evidence="6">
    <name type="scientific">Xylochloris irregularis</name>
    <dbReference type="NCBI Taxonomy" id="480381"/>
    <lineage>
        <taxon>Eukaryota</taxon>
        <taxon>Viridiplantae</taxon>
        <taxon>Chlorophyta</taxon>
        <taxon>core chlorophytes</taxon>
        <taxon>Trebouxiophyceae</taxon>
        <taxon>Trebouxiophyceae incertae sedis</taxon>
        <taxon>Xylochloris</taxon>
    </lineage>
</organism>
<geneLocation type="chloroplast" evidence="6"/>
<dbReference type="PROSITE" id="PS00211">
    <property type="entry name" value="ABC_TRANSPORTER_1"/>
    <property type="match status" value="1"/>
</dbReference>
<dbReference type="RefSeq" id="YP_009105588.1">
    <property type="nucleotide sequence ID" value="NC_025534.1"/>
</dbReference>
<keyword evidence="4" id="KW-0764">Sulfate transport</keyword>
<keyword evidence="6" id="KW-0934">Plastid</keyword>
<sequence>MSILVENVSKRFGDFQALNQLYLEIPTGSLIALVGSSGSGKSTLLRILAGLEEPDNGRIWINGRNSNRFSMKEKEIGFVFQNYALFKNMNIHDNIGYGLQVRAVPPGQISQRVKKLLQIMQLEGFDERYPHQLSGGQQQRVALARALAIEPPVLLLDEPFGALDEKVRKHLRYWLRELHQKAPLTTIFVTHDHREALEIANEVVVLERGELKHVGNPSDFLTFERAQSRNEMKRL</sequence>
<evidence type="ECO:0000256" key="2">
    <source>
        <dbReference type="ARBA" id="ARBA00022741"/>
    </source>
</evidence>
<dbReference type="Gene3D" id="3.40.50.300">
    <property type="entry name" value="P-loop containing nucleotide triphosphate hydrolases"/>
    <property type="match status" value="1"/>
</dbReference>
<dbReference type="GO" id="GO:0016887">
    <property type="term" value="F:ATP hydrolysis activity"/>
    <property type="evidence" value="ECO:0007669"/>
    <property type="project" value="InterPro"/>
</dbReference>
<evidence type="ECO:0000256" key="3">
    <source>
        <dbReference type="ARBA" id="ARBA00022840"/>
    </source>
</evidence>
<feature type="domain" description="ABC transporter" evidence="5">
    <location>
        <begin position="3"/>
        <end position="233"/>
    </location>
</feature>
<reference evidence="6" key="1">
    <citation type="journal article" date="2014" name="BMC Evol. Biol.">
        <title>Chloroplast phylogenomic analysis resolves deep-level relationships within the green algal class Trebouxiophyceae.</title>
        <authorList>
            <person name="Lemieux C."/>
            <person name="Otis C."/>
            <person name="Turmel M."/>
        </authorList>
    </citation>
    <scope>NUCLEOTIDE SEQUENCE</scope>
</reference>